<evidence type="ECO:0000256" key="1">
    <source>
        <dbReference type="ARBA" id="ARBA00022612"/>
    </source>
</evidence>
<keyword evidence="2" id="KW-0231">Viral genome packaging</keyword>
<dbReference type="RefSeq" id="WP_087214759.1">
    <property type="nucleotide sequence ID" value="NZ_NFHN01000010.1"/>
</dbReference>
<feature type="domain" description="PBSX phage terminase small subunit-like N-terminal" evidence="4">
    <location>
        <begin position="15"/>
        <end position="59"/>
    </location>
</feature>
<evidence type="ECO:0000313" key="5">
    <source>
        <dbReference type="EMBL" id="OUN49061.1"/>
    </source>
</evidence>
<organism evidence="5 6">
    <name type="scientific">Limosilactobacillus reuteri</name>
    <name type="common">Lactobacillus reuteri</name>
    <dbReference type="NCBI Taxonomy" id="1598"/>
    <lineage>
        <taxon>Bacteria</taxon>
        <taxon>Bacillati</taxon>
        <taxon>Bacillota</taxon>
        <taxon>Bacilli</taxon>
        <taxon>Lactobacillales</taxon>
        <taxon>Lactobacillaceae</taxon>
        <taxon>Limosilactobacillus</taxon>
    </lineage>
</organism>
<reference evidence="6" key="1">
    <citation type="submission" date="2017-04" db="EMBL/GenBank/DDBJ databases">
        <title>Function of individual gut microbiota members based on whole genome sequencing of pure cultures obtained from chicken caecum.</title>
        <authorList>
            <person name="Medvecky M."/>
            <person name="Cejkova D."/>
            <person name="Polansky O."/>
            <person name="Karasova D."/>
            <person name="Kubasova T."/>
            <person name="Cizek A."/>
            <person name="Rychlik I."/>
        </authorList>
    </citation>
    <scope>NUCLEOTIDE SEQUENCE [LARGE SCALE GENOMIC DNA]</scope>
    <source>
        <strain evidence="6">An71</strain>
    </source>
</reference>
<dbReference type="Gene3D" id="1.10.10.1400">
    <property type="entry name" value="Terminase, small subunit, N-terminal DNA-binding domain, HTH motif"/>
    <property type="match status" value="1"/>
</dbReference>
<keyword evidence="1" id="KW-1188">Viral release from host cell</keyword>
<protein>
    <submittedName>
        <fullName evidence="5">Terminase</fullName>
    </submittedName>
</protein>
<comment type="caution">
    <text evidence="5">The sequence shown here is derived from an EMBL/GenBank/DDBJ whole genome shotgun (WGS) entry which is preliminary data.</text>
</comment>
<dbReference type="Pfam" id="PF10668">
    <property type="entry name" value="Phage_terminase"/>
    <property type="match status" value="1"/>
</dbReference>
<proteinExistence type="predicted"/>
<dbReference type="InterPro" id="IPR018925">
    <property type="entry name" value="XtmA-like_N"/>
</dbReference>
<evidence type="ECO:0000259" key="4">
    <source>
        <dbReference type="Pfam" id="PF10668"/>
    </source>
</evidence>
<feature type="compositionally biased region" description="Basic residues" evidence="3">
    <location>
        <begin position="37"/>
        <end position="59"/>
    </location>
</feature>
<dbReference type="InterPro" id="IPR052404">
    <property type="entry name" value="SPP1-like_terminase"/>
</dbReference>
<dbReference type="AlphaFoldDB" id="A0A1Y3UJQ2"/>
<name>A0A1Y3UJQ2_LIMRT</name>
<dbReference type="Proteomes" id="UP000195868">
    <property type="component" value="Unassembled WGS sequence"/>
</dbReference>
<dbReference type="InterPro" id="IPR005335">
    <property type="entry name" value="Terminase_ssu"/>
</dbReference>
<dbReference type="Pfam" id="PF03592">
    <property type="entry name" value="Terminase_2"/>
    <property type="match status" value="1"/>
</dbReference>
<accession>A0A1Y3UJQ2</accession>
<evidence type="ECO:0000313" key="6">
    <source>
        <dbReference type="Proteomes" id="UP000195868"/>
    </source>
</evidence>
<dbReference type="InterPro" id="IPR038713">
    <property type="entry name" value="Terminase_Gp1_N_sf"/>
</dbReference>
<dbReference type="GO" id="GO:0051276">
    <property type="term" value="P:chromosome organization"/>
    <property type="evidence" value="ECO:0007669"/>
    <property type="project" value="InterPro"/>
</dbReference>
<sequence length="286" mass="32817">MSKMEEAKADYLAGMKYKDIAKKYGVALSTVKSWKTRNKWQRNNATKKKSMHTKAKSTRTKQEKVAPSLPPPELSASDELNDKQKAFCLYYLQRYNATWAYQKAYGGSYDAARANSTRMIANDSIKKYLTKLKKQQSQELFATANDILLRYLHQATSNITDVLSFRTEKHLAFYKVRDKNGPYEDSNGRFRYVPRIDPETGEQAYYYENIVELKDSSNIDTSNIKNIRIDKGEPVVEMEDRQKAMQILLDRLPEPEVNDGSTNSLLAALSNGMKKIWSDKDGDKDS</sequence>
<evidence type="ECO:0000256" key="2">
    <source>
        <dbReference type="ARBA" id="ARBA00023219"/>
    </source>
</evidence>
<evidence type="ECO:0000256" key="3">
    <source>
        <dbReference type="SAM" id="MobiDB-lite"/>
    </source>
</evidence>
<dbReference type="EMBL" id="NFHN01000010">
    <property type="protein sequence ID" value="OUN49061.1"/>
    <property type="molecule type" value="Genomic_DNA"/>
</dbReference>
<gene>
    <name evidence="5" type="ORF">B5G22_03670</name>
</gene>
<dbReference type="PANTHER" id="PTHR41328">
    <property type="entry name" value="TERMINASE SMALL SUBUNIT-RELATED"/>
    <property type="match status" value="1"/>
</dbReference>
<dbReference type="PANTHER" id="PTHR41328:SF2">
    <property type="entry name" value="TERMINASE SMALL SUBUNIT"/>
    <property type="match status" value="1"/>
</dbReference>
<feature type="region of interest" description="Disordered" evidence="3">
    <location>
        <begin position="37"/>
        <end position="77"/>
    </location>
</feature>